<evidence type="ECO:0000313" key="13">
    <source>
        <dbReference type="Proteomes" id="UP001500191"/>
    </source>
</evidence>
<keyword evidence="13" id="KW-1185">Reference proteome</keyword>
<evidence type="ECO:0000256" key="7">
    <source>
        <dbReference type="ARBA" id="ARBA00022898"/>
    </source>
</evidence>
<dbReference type="CDD" id="cd00609">
    <property type="entry name" value="AAT_like"/>
    <property type="match status" value="1"/>
</dbReference>
<organism evidence="12 13">
    <name type="scientific">Deinococcus depolymerans</name>
    <dbReference type="NCBI Taxonomy" id="392408"/>
    <lineage>
        <taxon>Bacteria</taxon>
        <taxon>Thermotogati</taxon>
        <taxon>Deinococcota</taxon>
        <taxon>Deinococci</taxon>
        <taxon>Deinococcales</taxon>
        <taxon>Deinococcaceae</taxon>
        <taxon>Deinococcus</taxon>
    </lineage>
</organism>
<keyword evidence="5 9" id="KW-0028">Amino-acid biosynthesis</keyword>
<accession>A0ABP3LL62</accession>
<dbReference type="Pfam" id="PF00155">
    <property type="entry name" value="Aminotran_1_2"/>
    <property type="match status" value="1"/>
</dbReference>
<proteinExistence type="inferred from homology"/>
<name>A0ABP3LL62_9DEIO</name>
<dbReference type="Gene3D" id="3.90.1150.10">
    <property type="entry name" value="Aspartate Aminotransferase, domain 1"/>
    <property type="match status" value="1"/>
</dbReference>
<dbReference type="InterPro" id="IPR005861">
    <property type="entry name" value="HisP_aminotrans"/>
</dbReference>
<evidence type="ECO:0000256" key="5">
    <source>
        <dbReference type="ARBA" id="ARBA00022605"/>
    </source>
</evidence>
<dbReference type="Proteomes" id="UP001500191">
    <property type="component" value="Unassembled WGS sequence"/>
</dbReference>
<feature type="modified residue" description="N6-(pyridoxal phosphate)lysine" evidence="9">
    <location>
        <position position="246"/>
    </location>
</feature>
<evidence type="ECO:0000313" key="12">
    <source>
        <dbReference type="EMBL" id="GAA0503148.1"/>
    </source>
</evidence>
<gene>
    <name evidence="9" type="primary">hisC</name>
    <name evidence="12" type="ORF">GCM10008937_08380</name>
</gene>
<evidence type="ECO:0000256" key="2">
    <source>
        <dbReference type="ARBA" id="ARBA00007970"/>
    </source>
</evidence>
<dbReference type="InterPro" id="IPR015421">
    <property type="entry name" value="PyrdxlP-dep_Trfase_major"/>
</dbReference>
<comment type="subunit">
    <text evidence="3 9">Homodimer.</text>
</comment>
<comment type="pathway">
    <text evidence="9">Amino-acid biosynthesis; L-histidine biosynthesis; L-histidine from 5-phospho-alpha-D-ribose 1-diphosphate: step 7/9.</text>
</comment>
<evidence type="ECO:0000259" key="11">
    <source>
        <dbReference type="Pfam" id="PF00155"/>
    </source>
</evidence>
<evidence type="ECO:0000256" key="3">
    <source>
        <dbReference type="ARBA" id="ARBA00011738"/>
    </source>
</evidence>
<keyword evidence="8 9" id="KW-0368">Histidine biosynthesis</keyword>
<dbReference type="EC" id="2.6.1.9" evidence="9"/>
<keyword evidence="4 9" id="KW-0032">Aminotransferase</keyword>
<sequence length="384" mass="41468">MGPGWVGLGWVDARRGAGDTTNPMTSTPSADAGTTPAGVRAAVRDVPAYPFTPLDVPIKLDQNENPYDFPADLKAEALARMAARPWNRYPDLHADTLRERIAAFEDWEAAGVVVTPGSNVLIKLLTELGGIGQTVLTVNPTFSVYTLEAQLLGAELVQVPLNADFSLPVEALKAELAAREPGVLYITQPHAPTGHVDAEQDIRALIDAARGWIVVLDEAYYQYSAQDHRDLIRANPHCLSLRTFSKAWGLAGLRLGYALAHPELAGQLQKLVPAFNVSVLAQTALEVALENPAYVQQRVAEGLRERARVLEALAAHPTLEALPSQSNFFLLRSPDAGATYTHLLSRGIVVRRQDRLHLLEGCLRVAIGTPAENDALLAALAELA</sequence>
<keyword evidence="7 9" id="KW-0663">Pyridoxal phosphate</keyword>
<feature type="domain" description="Aminotransferase class I/classII large" evidence="11">
    <location>
        <begin position="58"/>
        <end position="380"/>
    </location>
</feature>
<dbReference type="PANTHER" id="PTHR42885">
    <property type="entry name" value="HISTIDINOL-PHOSPHATE AMINOTRANSFERASE-RELATED"/>
    <property type="match status" value="1"/>
</dbReference>
<evidence type="ECO:0000256" key="4">
    <source>
        <dbReference type="ARBA" id="ARBA00022576"/>
    </source>
</evidence>
<dbReference type="InterPro" id="IPR015424">
    <property type="entry name" value="PyrdxlP-dep_Trfase"/>
</dbReference>
<keyword evidence="6 9" id="KW-0808">Transferase</keyword>
<reference evidence="13" key="1">
    <citation type="journal article" date="2019" name="Int. J. Syst. Evol. Microbiol.">
        <title>The Global Catalogue of Microorganisms (GCM) 10K type strain sequencing project: providing services to taxonomists for standard genome sequencing and annotation.</title>
        <authorList>
            <consortium name="The Broad Institute Genomics Platform"/>
            <consortium name="The Broad Institute Genome Sequencing Center for Infectious Disease"/>
            <person name="Wu L."/>
            <person name="Ma J."/>
        </authorList>
    </citation>
    <scope>NUCLEOTIDE SEQUENCE [LARGE SCALE GENOMIC DNA]</scope>
    <source>
        <strain evidence="13">JCM 14368</strain>
    </source>
</reference>
<feature type="compositionally biased region" description="Polar residues" evidence="10">
    <location>
        <begin position="19"/>
        <end position="29"/>
    </location>
</feature>
<protein>
    <recommendedName>
        <fullName evidence="9">Histidinol-phosphate aminotransferase</fullName>
        <ecNumber evidence="9">2.6.1.9</ecNumber>
    </recommendedName>
    <alternativeName>
        <fullName evidence="9">Imidazole acetol-phosphate transaminase</fullName>
    </alternativeName>
</protein>
<evidence type="ECO:0000256" key="6">
    <source>
        <dbReference type="ARBA" id="ARBA00022679"/>
    </source>
</evidence>
<dbReference type="EMBL" id="BAAADB010000006">
    <property type="protein sequence ID" value="GAA0503148.1"/>
    <property type="molecule type" value="Genomic_DNA"/>
</dbReference>
<dbReference type="InterPro" id="IPR001917">
    <property type="entry name" value="Aminotrans_II_pyridoxalP_BS"/>
</dbReference>
<dbReference type="NCBIfam" id="TIGR01141">
    <property type="entry name" value="hisC"/>
    <property type="match status" value="1"/>
</dbReference>
<evidence type="ECO:0000256" key="10">
    <source>
        <dbReference type="SAM" id="MobiDB-lite"/>
    </source>
</evidence>
<dbReference type="SUPFAM" id="SSF53383">
    <property type="entry name" value="PLP-dependent transferases"/>
    <property type="match status" value="1"/>
</dbReference>
<evidence type="ECO:0000256" key="8">
    <source>
        <dbReference type="ARBA" id="ARBA00023102"/>
    </source>
</evidence>
<evidence type="ECO:0000256" key="1">
    <source>
        <dbReference type="ARBA" id="ARBA00001933"/>
    </source>
</evidence>
<dbReference type="PANTHER" id="PTHR42885:SF2">
    <property type="entry name" value="HISTIDINOL-PHOSPHATE AMINOTRANSFERASE"/>
    <property type="match status" value="1"/>
</dbReference>
<dbReference type="InterPro" id="IPR004839">
    <property type="entry name" value="Aminotransferase_I/II_large"/>
</dbReference>
<dbReference type="Gene3D" id="3.40.640.10">
    <property type="entry name" value="Type I PLP-dependent aspartate aminotransferase-like (Major domain)"/>
    <property type="match status" value="1"/>
</dbReference>
<evidence type="ECO:0000256" key="9">
    <source>
        <dbReference type="HAMAP-Rule" id="MF_01023"/>
    </source>
</evidence>
<comment type="similarity">
    <text evidence="2 9">Belongs to the class-II pyridoxal-phosphate-dependent aminotransferase family. Histidinol-phosphate aminotransferase subfamily.</text>
</comment>
<comment type="catalytic activity">
    <reaction evidence="9">
        <text>L-histidinol phosphate + 2-oxoglutarate = 3-(imidazol-4-yl)-2-oxopropyl phosphate + L-glutamate</text>
        <dbReference type="Rhea" id="RHEA:23744"/>
        <dbReference type="ChEBI" id="CHEBI:16810"/>
        <dbReference type="ChEBI" id="CHEBI:29985"/>
        <dbReference type="ChEBI" id="CHEBI:57766"/>
        <dbReference type="ChEBI" id="CHEBI:57980"/>
        <dbReference type="EC" id="2.6.1.9"/>
    </reaction>
</comment>
<feature type="region of interest" description="Disordered" evidence="10">
    <location>
        <begin position="12"/>
        <end position="36"/>
    </location>
</feature>
<comment type="caution">
    <text evidence="12">The sequence shown here is derived from an EMBL/GenBank/DDBJ whole genome shotgun (WGS) entry which is preliminary data.</text>
</comment>
<dbReference type="HAMAP" id="MF_01023">
    <property type="entry name" value="HisC_aminotrans_2"/>
    <property type="match status" value="1"/>
</dbReference>
<dbReference type="PROSITE" id="PS00599">
    <property type="entry name" value="AA_TRANSFER_CLASS_2"/>
    <property type="match status" value="1"/>
</dbReference>
<comment type="cofactor">
    <cofactor evidence="1 9">
        <name>pyridoxal 5'-phosphate</name>
        <dbReference type="ChEBI" id="CHEBI:597326"/>
    </cofactor>
</comment>
<dbReference type="InterPro" id="IPR015422">
    <property type="entry name" value="PyrdxlP-dep_Trfase_small"/>
</dbReference>